<dbReference type="EMBL" id="GL379798">
    <property type="protein sequence ID" value="EGT33613.1"/>
    <property type="molecule type" value="Genomic_DNA"/>
</dbReference>
<feature type="region of interest" description="Disordered" evidence="2">
    <location>
        <begin position="1"/>
        <end position="42"/>
    </location>
</feature>
<keyword evidence="5" id="KW-1185">Reference proteome</keyword>
<gene>
    <name evidence="4" type="primary">Cbn-fozi-1</name>
    <name evidence="4" type="ORF">CAEBREN_08333</name>
</gene>
<accession>G0MJY7</accession>
<dbReference type="GO" id="GO:0005829">
    <property type="term" value="C:cytosol"/>
    <property type="evidence" value="ECO:0007669"/>
    <property type="project" value="TreeGrafter"/>
</dbReference>
<dbReference type="GO" id="GO:0030866">
    <property type="term" value="P:cortical actin cytoskeleton organization"/>
    <property type="evidence" value="ECO:0007669"/>
    <property type="project" value="TreeGrafter"/>
</dbReference>
<dbReference type="OMA" id="EVMFAIH"/>
<dbReference type="GO" id="GO:0048337">
    <property type="term" value="P:positive regulation of mesodermal cell fate specification"/>
    <property type="evidence" value="ECO:0007669"/>
    <property type="project" value="EnsemblMetazoa"/>
</dbReference>
<evidence type="ECO:0000313" key="5">
    <source>
        <dbReference type="Proteomes" id="UP000008068"/>
    </source>
</evidence>
<sequence length="757" mass="84979">MMLASSAPAAPSLLPPNTQPSSATNRTDECSSSTSPTNTSASDASMEMLTNLMNGAVAAAAVPGNSLVKQESPPLNTSPLFNPDLALLQFSQLFQAQQAMVQFHNQQKQQQQIIQQQAQQQAQQAQQQQNQQNQQNNQSQNQSNNNNNNNNNNGSNQSTTSSDRKRSYPCTFQYCVICQKDVHSSKLPCHIRQCHVAKPMFQCPACDFTSTYSKNNVKSHMVSLHGLAGDPISYMDKYAGQVEEFMKLCFPNVRGRGRPMQGRTSPKSPTSPTGLPGRRGSQASSLPTRRNTVSNDLLATIQQQQQQQVAFHHLRNLRFNPLQSIFPSVLANNNNNNSILAANKHVNNFLIKQEEKDVPAVTMPMEDIKNIITPSTTSPCPSVTSSVQIQPIKPGENAQPKYLNNTMDWPVLNELQIKGTIFTDCRQNMELYTENIARKIETTEDFSSFSLSDDMRVTVEEVRSKVSVQLFEVMFAIHRMDIKVLDLNLVNLLLQIAPTNSDAQLLRKMENLSDPNEEFLLGLTKIDHIEEKLETMKHMHMLPEQIEILKEKLLKLEFAVKVLVEGRALRNVLQLVLAILNLAFFDDRQCLSINGFSVSDIMSILETKTPSGQSIQSILVTILKDEINLDLDELFSIIDVLEKIEHEDFNSIGEQLMILDDRTVRAEREMEHSGSNIPLSEFVDNAKLVSRATWESFNSLKTNIQKLTAYLGNPIPRHQNLDSYEPFQTVLHLLRSLKTAIELDDTVEEQHINVLSP</sequence>
<proteinExistence type="inferred from homology"/>
<name>G0MJY7_CAEBE</name>
<organism evidence="5">
    <name type="scientific">Caenorhabditis brenneri</name>
    <name type="common">Nematode worm</name>
    <dbReference type="NCBI Taxonomy" id="135651"/>
    <lineage>
        <taxon>Eukaryota</taxon>
        <taxon>Metazoa</taxon>
        <taxon>Ecdysozoa</taxon>
        <taxon>Nematoda</taxon>
        <taxon>Chromadorea</taxon>
        <taxon>Rhabditida</taxon>
        <taxon>Rhabditina</taxon>
        <taxon>Rhabditomorpha</taxon>
        <taxon>Rhabditoidea</taxon>
        <taxon>Rhabditidae</taxon>
        <taxon>Peloderinae</taxon>
        <taxon>Caenorhabditis</taxon>
    </lineage>
</organism>
<dbReference type="eggNOG" id="KOG1923">
    <property type="taxonomic scope" value="Eukaryota"/>
</dbReference>
<protein>
    <submittedName>
        <fullName evidence="4">CBN-FOZI-1 protein</fullName>
    </submittedName>
</protein>
<dbReference type="Pfam" id="PF02181">
    <property type="entry name" value="FH2"/>
    <property type="match status" value="1"/>
</dbReference>
<dbReference type="SMART" id="SM00498">
    <property type="entry name" value="FH2"/>
    <property type="match status" value="1"/>
</dbReference>
<dbReference type="SUPFAM" id="SSF101447">
    <property type="entry name" value="Formin homology 2 domain (FH2 domain)"/>
    <property type="match status" value="1"/>
</dbReference>
<dbReference type="InParanoid" id="G0MJY7"/>
<dbReference type="InterPro" id="IPR043592">
    <property type="entry name" value="FMNL_animal"/>
</dbReference>
<comment type="similarity">
    <text evidence="1">Belongs to the formin homology family.</text>
</comment>
<feature type="region of interest" description="Disordered" evidence="2">
    <location>
        <begin position="125"/>
        <end position="165"/>
    </location>
</feature>
<dbReference type="GO" id="GO:0016477">
    <property type="term" value="P:cell migration"/>
    <property type="evidence" value="ECO:0007669"/>
    <property type="project" value="TreeGrafter"/>
</dbReference>
<dbReference type="PROSITE" id="PS51444">
    <property type="entry name" value="FH2"/>
    <property type="match status" value="1"/>
</dbReference>
<dbReference type="GO" id="GO:0007501">
    <property type="term" value="P:mesodermal cell fate specification"/>
    <property type="evidence" value="ECO:0007669"/>
    <property type="project" value="EnsemblMetazoa"/>
</dbReference>
<dbReference type="Proteomes" id="UP000008068">
    <property type="component" value="Unassembled WGS sequence"/>
</dbReference>
<dbReference type="PANTHER" id="PTHR45857">
    <property type="entry name" value="FORMIN-LIKE PROTEIN"/>
    <property type="match status" value="1"/>
</dbReference>
<feature type="compositionally biased region" description="Low complexity" evidence="2">
    <location>
        <begin position="31"/>
        <end position="42"/>
    </location>
</feature>
<dbReference type="GO" id="GO:0008360">
    <property type="term" value="P:regulation of cell shape"/>
    <property type="evidence" value="ECO:0007669"/>
    <property type="project" value="TreeGrafter"/>
</dbReference>
<dbReference type="HOGENOM" id="CLU_372662_0_0_1"/>
<feature type="compositionally biased region" description="Polar residues" evidence="2">
    <location>
        <begin position="262"/>
        <end position="273"/>
    </location>
</feature>
<feature type="compositionally biased region" description="Low complexity" evidence="2">
    <location>
        <begin position="125"/>
        <end position="157"/>
    </location>
</feature>
<dbReference type="Gene3D" id="1.20.58.2220">
    <property type="entry name" value="Formin, FH2 domain"/>
    <property type="match status" value="1"/>
</dbReference>
<dbReference type="InterPro" id="IPR042201">
    <property type="entry name" value="FH2_Formin_sf"/>
</dbReference>
<dbReference type="OrthoDB" id="1668162at2759"/>
<evidence type="ECO:0000313" key="4">
    <source>
        <dbReference type="EMBL" id="EGT33613.1"/>
    </source>
</evidence>
<dbReference type="FunCoup" id="G0MJY7">
    <property type="interactions" value="585"/>
</dbReference>
<dbReference type="InterPro" id="IPR015425">
    <property type="entry name" value="FH2_Formin"/>
</dbReference>
<feature type="region of interest" description="Disordered" evidence="2">
    <location>
        <begin position="256"/>
        <end position="289"/>
    </location>
</feature>
<evidence type="ECO:0000259" key="3">
    <source>
        <dbReference type="PROSITE" id="PS51444"/>
    </source>
</evidence>
<dbReference type="GO" id="GO:0005634">
    <property type="term" value="C:nucleus"/>
    <property type="evidence" value="ECO:0007669"/>
    <property type="project" value="EnsemblMetazoa"/>
</dbReference>
<feature type="domain" description="FH2" evidence="3">
    <location>
        <begin position="379"/>
        <end position="757"/>
    </location>
</feature>
<dbReference type="PANTHER" id="PTHR45857:SF8">
    <property type="entry name" value="FORMIN-HOMOLOGY AND ZINC FINGER DOMAINS PROTEIN 1"/>
    <property type="match status" value="1"/>
</dbReference>
<evidence type="ECO:0000256" key="1">
    <source>
        <dbReference type="ARBA" id="ARBA00023449"/>
    </source>
</evidence>
<reference evidence="5" key="1">
    <citation type="submission" date="2011-07" db="EMBL/GenBank/DDBJ databases">
        <authorList>
            <consortium name="Caenorhabditis brenneri Sequencing and Analysis Consortium"/>
            <person name="Wilson R.K."/>
        </authorList>
    </citation>
    <scope>NUCLEOTIDE SEQUENCE [LARGE SCALE GENOMIC DNA]</scope>
    <source>
        <strain evidence="5">PB2801</strain>
    </source>
</reference>
<dbReference type="GO" id="GO:0051015">
    <property type="term" value="F:actin filament binding"/>
    <property type="evidence" value="ECO:0007669"/>
    <property type="project" value="TreeGrafter"/>
</dbReference>
<evidence type="ECO:0000256" key="2">
    <source>
        <dbReference type="SAM" id="MobiDB-lite"/>
    </source>
</evidence>
<dbReference type="STRING" id="135651.G0MJY7"/>
<feature type="compositionally biased region" description="Low complexity" evidence="2">
    <location>
        <begin position="1"/>
        <end position="12"/>
    </location>
</feature>
<dbReference type="AlphaFoldDB" id="G0MJY7"/>